<feature type="coiled-coil region" evidence="1">
    <location>
        <begin position="90"/>
        <end position="124"/>
    </location>
</feature>
<proteinExistence type="predicted"/>
<dbReference type="RefSeq" id="WP_034834604.1">
    <property type="nucleotide sequence ID" value="NZ_JOKH01000002.1"/>
</dbReference>
<accession>A0A081NH16</accession>
<reference evidence="2 3" key="1">
    <citation type="submission" date="2014-06" db="EMBL/GenBank/DDBJ databases">
        <title>Whole Genome Sequences of Three Symbiotic Endozoicomonas Bacteria.</title>
        <authorList>
            <person name="Neave M.J."/>
            <person name="Apprill A."/>
            <person name="Voolstra C.R."/>
        </authorList>
    </citation>
    <scope>NUCLEOTIDE SEQUENCE [LARGE SCALE GENOMIC DNA]</scope>
    <source>
        <strain evidence="2 3">DSM 25634</strain>
    </source>
</reference>
<dbReference type="eggNOG" id="COG3825">
    <property type="taxonomic scope" value="Bacteria"/>
</dbReference>
<dbReference type="EMBL" id="JOKH01000002">
    <property type="protein sequence ID" value="KEQ17739.1"/>
    <property type="molecule type" value="Genomic_DNA"/>
</dbReference>
<evidence type="ECO:0000313" key="3">
    <source>
        <dbReference type="Proteomes" id="UP000028073"/>
    </source>
</evidence>
<dbReference type="PANTHER" id="PTHR39338">
    <property type="entry name" value="BLL5662 PROTEIN-RELATED"/>
    <property type="match status" value="1"/>
</dbReference>
<dbReference type="Proteomes" id="UP000028073">
    <property type="component" value="Unassembled WGS sequence"/>
</dbReference>
<evidence type="ECO:0000313" key="2">
    <source>
        <dbReference type="EMBL" id="KEQ17739.1"/>
    </source>
</evidence>
<dbReference type="AlphaFoldDB" id="A0A081NH16"/>
<dbReference type="STRING" id="1137799.GZ78_08635"/>
<organism evidence="2 3">
    <name type="scientific">Endozoicomonas numazuensis</name>
    <dbReference type="NCBI Taxonomy" id="1137799"/>
    <lineage>
        <taxon>Bacteria</taxon>
        <taxon>Pseudomonadati</taxon>
        <taxon>Pseudomonadota</taxon>
        <taxon>Gammaproteobacteria</taxon>
        <taxon>Oceanospirillales</taxon>
        <taxon>Endozoicomonadaceae</taxon>
        <taxon>Endozoicomonas</taxon>
    </lineage>
</organism>
<protein>
    <submittedName>
        <fullName evidence="2">von Willebrand factor A</fullName>
    </submittedName>
</protein>
<keyword evidence="3" id="KW-1185">Reference proteome</keyword>
<name>A0A081NH16_9GAMM</name>
<dbReference type="OrthoDB" id="9764216at2"/>
<gene>
    <name evidence="2" type="ORF">GZ78_08635</name>
</gene>
<comment type="caution">
    <text evidence="2">The sequence shown here is derived from an EMBL/GenBank/DDBJ whole genome shotgun (WGS) entry which is preliminary data.</text>
</comment>
<sequence length="393" mass="46083">MLTNFFDTVRAFGVPASTREYLDLLRAMQTHVVFADTEAFYQLSRAILVKDERFYDRFDKACKAFFEGIESIEDLLEATIPEEWLRQEFINQLSEEEREKLKALGSLEELMETLKKRLQEQKERHAGGNKWIGTGGTSPFGAYGNNPMGVRIGQHESRNKQATKVWDKREFQNLDDDERLGSRNMKMALRRLRKFARQGAADLLDLDDTIRSTANKGMLDIKMVPERRNSVKVLLFMDIGGSMDAHIKICEELFSCARSEFKHMEFYYFHNYLYENVWKNNFRRQSEMSETWDIIHRFGKDYKVIFVGDAQMSPYEITSSGGSVEHWNDEAGHTWMQRILDHFDNTIWLNPIHKDSWEFTHSTEIIHEQFEGRMYPLTVKGLEEGMKELSTKS</sequence>
<keyword evidence="1" id="KW-0175">Coiled coil</keyword>
<evidence type="ECO:0000256" key="1">
    <source>
        <dbReference type="SAM" id="Coils"/>
    </source>
</evidence>
<dbReference type="PANTHER" id="PTHR39338:SF7">
    <property type="entry name" value="BLL6692 PROTEIN"/>
    <property type="match status" value="1"/>
</dbReference>